<sequence>MRPTLAPMATQTIGGFLLGSSLAVFSRLKKAETSAVSRDLAEIFVKGLESLWASHQDEPYPLPATGVSQCRCESRYCRHAQLLCAIEPPGAPYTILLRFASPLSCGDLSHIPLRDLSVTELVFCGVSWRDAPGVPFNTAALPLVLDALRPFRGSLQRLTFEHCAFAGTPQLAGLAEMVRQLPSLHTLALRHCTGLLSWSDSRSLESPLTHPEVWNRLTAVDLEGSCFALALAVSLGVCARSAYYLDSRQSQLQRLSLTLFEPEDVYALLPHLRCFTRLTTLELFFKCGHRGLLRVCSRTESDFPQVFRCLEPPIETTKQVWIHWVDASPLAQYVGPTQYQWAMGVILWRWARVWFPPAFNTVPHAVGVNVSI</sequence>
<dbReference type="SUPFAM" id="SSF52047">
    <property type="entry name" value="RNI-like"/>
    <property type="match status" value="1"/>
</dbReference>
<organism evidence="1 2">
    <name type="scientific">Lentinus brumalis</name>
    <dbReference type="NCBI Taxonomy" id="2498619"/>
    <lineage>
        <taxon>Eukaryota</taxon>
        <taxon>Fungi</taxon>
        <taxon>Dikarya</taxon>
        <taxon>Basidiomycota</taxon>
        <taxon>Agaricomycotina</taxon>
        <taxon>Agaricomycetes</taxon>
        <taxon>Polyporales</taxon>
        <taxon>Polyporaceae</taxon>
        <taxon>Lentinus</taxon>
    </lineage>
</organism>
<dbReference type="Gene3D" id="3.80.10.10">
    <property type="entry name" value="Ribonuclease Inhibitor"/>
    <property type="match status" value="1"/>
</dbReference>
<reference evidence="1 2" key="1">
    <citation type="journal article" date="2018" name="Biotechnol. Biofuels">
        <title>Integrative visual omics of the white-rot fungus Polyporus brumalis exposes the biotechnological potential of its oxidative enzymes for delignifying raw plant biomass.</title>
        <authorList>
            <person name="Miyauchi S."/>
            <person name="Rancon A."/>
            <person name="Drula E."/>
            <person name="Hage H."/>
            <person name="Chaduli D."/>
            <person name="Favel A."/>
            <person name="Grisel S."/>
            <person name="Henrissat B."/>
            <person name="Herpoel-Gimbert I."/>
            <person name="Ruiz-Duenas F.J."/>
            <person name="Chevret D."/>
            <person name="Hainaut M."/>
            <person name="Lin J."/>
            <person name="Wang M."/>
            <person name="Pangilinan J."/>
            <person name="Lipzen A."/>
            <person name="Lesage-Meessen L."/>
            <person name="Navarro D."/>
            <person name="Riley R."/>
            <person name="Grigoriev I.V."/>
            <person name="Zhou S."/>
            <person name="Raouche S."/>
            <person name="Rosso M.N."/>
        </authorList>
    </citation>
    <scope>NUCLEOTIDE SEQUENCE [LARGE SCALE GENOMIC DNA]</scope>
    <source>
        <strain evidence="1 2">BRFM 1820</strain>
    </source>
</reference>
<gene>
    <name evidence="1" type="ORF">OH76DRAFT_277841</name>
</gene>
<accession>A0A371CL06</accession>
<dbReference type="InterPro" id="IPR032675">
    <property type="entry name" value="LRR_dom_sf"/>
</dbReference>
<proteinExistence type="predicted"/>
<keyword evidence="2" id="KW-1185">Reference proteome</keyword>
<dbReference type="EMBL" id="KZ857529">
    <property type="protein sequence ID" value="RDX40961.1"/>
    <property type="molecule type" value="Genomic_DNA"/>
</dbReference>
<evidence type="ECO:0000313" key="2">
    <source>
        <dbReference type="Proteomes" id="UP000256964"/>
    </source>
</evidence>
<dbReference type="AlphaFoldDB" id="A0A371CL06"/>
<evidence type="ECO:0000313" key="1">
    <source>
        <dbReference type="EMBL" id="RDX40961.1"/>
    </source>
</evidence>
<name>A0A371CL06_9APHY</name>
<protein>
    <submittedName>
        <fullName evidence="1">Uncharacterized protein</fullName>
    </submittedName>
</protein>
<dbReference type="Proteomes" id="UP000256964">
    <property type="component" value="Unassembled WGS sequence"/>
</dbReference>